<feature type="chain" id="PRO_5003038174" evidence="1">
    <location>
        <begin position="23"/>
        <end position="325"/>
    </location>
</feature>
<protein>
    <submittedName>
        <fullName evidence="2">Predicted protein</fullName>
    </submittedName>
</protein>
<evidence type="ECO:0000313" key="3">
    <source>
        <dbReference type="Proteomes" id="UP000006671"/>
    </source>
</evidence>
<dbReference type="InParanoid" id="D2W3D4"/>
<evidence type="ECO:0000313" key="2">
    <source>
        <dbReference type="EMBL" id="EFC36371.1"/>
    </source>
</evidence>
<dbReference type="EMBL" id="GG738931">
    <property type="protein sequence ID" value="EFC36371.1"/>
    <property type="molecule type" value="Genomic_DNA"/>
</dbReference>
<dbReference type="RefSeq" id="XP_002669115.1">
    <property type="nucleotide sequence ID" value="XM_002669069.1"/>
</dbReference>
<gene>
    <name evidence="2" type="ORF">NAEGRDRAFT_54397</name>
</gene>
<dbReference type="VEuPathDB" id="AmoebaDB:NAEGRDRAFT_54397"/>
<keyword evidence="3" id="KW-1185">Reference proteome</keyword>
<dbReference type="OMA" id="RIINTHY"/>
<dbReference type="OrthoDB" id="10263475at2759"/>
<dbReference type="KEGG" id="ngr:NAEGRDRAFT_54397"/>
<name>D2W3D4_NAEGR</name>
<proteinExistence type="predicted"/>
<reference evidence="2 3" key="1">
    <citation type="journal article" date="2010" name="Cell">
        <title>The genome of Naegleria gruberi illuminates early eukaryotic versatility.</title>
        <authorList>
            <person name="Fritz-Laylin L.K."/>
            <person name="Prochnik S.E."/>
            <person name="Ginger M.L."/>
            <person name="Dacks J.B."/>
            <person name="Carpenter M.L."/>
            <person name="Field M.C."/>
            <person name="Kuo A."/>
            <person name="Paredez A."/>
            <person name="Chapman J."/>
            <person name="Pham J."/>
            <person name="Shu S."/>
            <person name="Neupane R."/>
            <person name="Cipriano M."/>
            <person name="Mancuso J."/>
            <person name="Tu H."/>
            <person name="Salamov A."/>
            <person name="Lindquist E."/>
            <person name="Shapiro H."/>
            <person name="Lucas S."/>
            <person name="Grigoriev I.V."/>
            <person name="Cande W.Z."/>
            <person name="Fulton C."/>
            <person name="Rokhsar D.S."/>
            <person name="Dawson S.C."/>
        </authorList>
    </citation>
    <scope>NUCLEOTIDE SEQUENCE [LARGE SCALE GENOMIC DNA]</scope>
    <source>
        <strain evidence="2 3">NEG-M</strain>
    </source>
</reference>
<evidence type="ECO:0000256" key="1">
    <source>
        <dbReference type="SAM" id="SignalP"/>
    </source>
</evidence>
<dbReference type="Gene3D" id="3.40.190.10">
    <property type="entry name" value="Periplasmic binding protein-like II"/>
    <property type="match status" value="1"/>
</dbReference>
<feature type="signal peptide" evidence="1">
    <location>
        <begin position="1"/>
        <end position="22"/>
    </location>
</feature>
<accession>D2W3D4</accession>
<keyword evidence="1" id="KW-0732">Signal</keyword>
<dbReference type="Proteomes" id="UP000006671">
    <property type="component" value="Unassembled WGS sequence"/>
</dbReference>
<sequence length="325" mass="35894">MRFFHLLLLVVLLLFCCSFSTAQTTNSTTPSYTITRDFANAVDYAVSQMIIDSEFLQGMNDLGMIFSTPSCSALPYSKLSIPSAPTTLNLPRTSPLILCYEHDATFNWPKVHELAGKILIRILNNKYNRDIAYTYQIVNTTALGYFNALKAQVDSGACDIAIASTNFDSIRLPLVHFNCPYGTSSPGFLRSALDNGTVIINSESDIDNYNVTVLTYKGSSYDNYVKAKYKKATLNSIASGYTEIFEKILKKEAHIVVADATDLAAFLKSNKDACGPSCFSKIFGDPFAFGPFITNNIRESSAWSVSNSFVYQILTLTLLVLFSIL</sequence>
<dbReference type="SUPFAM" id="SSF53850">
    <property type="entry name" value="Periplasmic binding protein-like II"/>
    <property type="match status" value="1"/>
</dbReference>
<organism evidence="3">
    <name type="scientific">Naegleria gruberi</name>
    <name type="common">Amoeba</name>
    <dbReference type="NCBI Taxonomy" id="5762"/>
    <lineage>
        <taxon>Eukaryota</taxon>
        <taxon>Discoba</taxon>
        <taxon>Heterolobosea</taxon>
        <taxon>Tetramitia</taxon>
        <taxon>Eutetramitia</taxon>
        <taxon>Vahlkampfiidae</taxon>
        <taxon>Naegleria</taxon>
    </lineage>
</organism>
<dbReference type="GeneID" id="8862494"/>
<dbReference type="AlphaFoldDB" id="D2W3D4"/>